<dbReference type="SUPFAM" id="SSF56317">
    <property type="entry name" value="Carbon-nitrogen hydrolase"/>
    <property type="match status" value="1"/>
</dbReference>
<keyword evidence="5" id="KW-1185">Reference proteome</keyword>
<dbReference type="InterPro" id="IPR001110">
    <property type="entry name" value="UPF0012_CS"/>
</dbReference>
<evidence type="ECO:0000313" key="5">
    <source>
        <dbReference type="Proteomes" id="UP000045545"/>
    </source>
</evidence>
<comment type="similarity">
    <text evidence="1">Belongs to the carbon-nitrogen hydrolase superfamily. NIT1/NIT2 family.</text>
</comment>
<gene>
    <name evidence="4" type="ORF">2232</name>
</gene>
<dbReference type="GO" id="GO:0050152">
    <property type="term" value="F:omega-amidase activity"/>
    <property type="evidence" value="ECO:0007669"/>
    <property type="project" value="TreeGrafter"/>
</dbReference>
<feature type="domain" description="CN hydrolase" evidence="3">
    <location>
        <begin position="5"/>
        <end position="249"/>
    </location>
</feature>
<dbReference type="RefSeq" id="WP_046498894.1">
    <property type="nucleotide sequence ID" value="NZ_CGIH01000038.1"/>
</dbReference>
<evidence type="ECO:0000259" key="3">
    <source>
        <dbReference type="PROSITE" id="PS50263"/>
    </source>
</evidence>
<dbReference type="PROSITE" id="PS50263">
    <property type="entry name" value="CN_HYDROLASE"/>
    <property type="match status" value="1"/>
</dbReference>
<dbReference type="InterPro" id="IPR003010">
    <property type="entry name" value="C-N_Hydrolase"/>
</dbReference>
<dbReference type="Pfam" id="PF00795">
    <property type="entry name" value="CN_hydrolase"/>
    <property type="match status" value="1"/>
</dbReference>
<dbReference type="EMBL" id="CGIH01000038">
    <property type="protein sequence ID" value="CFX93189.1"/>
    <property type="molecule type" value="Genomic_DNA"/>
</dbReference>
<dbReference type="PANTHER" id="PTHR23088:SF30">
    <property type="entry name" value="OMEGA-AMIDASE NIT2"/>
    <property type="match status" value="1"/>
</dbReference>
<reference evidence="4 5" key="1">
    <citation type="submission" date="2015-03" db="EMBL/GenBank/DDBJ databases">
        <authorList>
            <person name="Murphy D."/>
        </authorList>
    </citation>
    <scope>NUCLEOTIDE SEQUENCE [LARGE SCALE GENOMIC DNA]</scope>
    <source>
        <strain evidence="4 5">OL-4</strain>
    </source>
</reference>
<dbReference type="STRING" id="690567.2232"/>
<dbReference type="AlphaFoldDB" id="A0A0E4GEP3"/>
<evidence type="ECO:0000313" key="4">
    <source>
        <dbReference type="EMBL" id="CFX93189.1"/>
    </source>
</evidence>
<dbReference type="OrthoDB" id="9811121at2"/>
<proteinExistence type="inferred from homology"/>
<dbReference type="CDD" id="cd07572">
    <property type="entry name" value="nit"/>
    <property type="match status" value="1"/>
</dbReference>
<name>A0A0E4GEP3_9FIRM</name>
<protein>
    <submittedName>
        <fullName evidence="4">Carbon-nitrogen hydrolase</fullName>
    </submittedName>
</protein>
<keyword evidence="2 4" id="KW-0378">Hydrolase</keyword>
<evidence type="ECO:0000256" key="2">
    <source>
        <dbReference type="ARBA" id="ARBA00022801"/>
    </source>
</evidence>
<dbReference type="PANTHER" id="PTHR23088">
    <property type="entry name" value="NITRILASE-RELATED"/>
    <property type="match status" value="1"/>
</dbReference>
<accession>A0A0E4GEP3</accession>
<dbReference type="GO" id="GO:0006528">
    <property type="term" value="P:asparagine metabolic process"/>
    <property type="evidence" value="ECO:0007669"/>
    <property type="project" value="TreeGrafter"/>
</dbReference>
<dbReference type="Proteomes" id="UP000045545">
    <property type="component" value="Unassembled WGS sequence"/>
</dbReference>
<dbReference type="GO" id="GO:0006107">
    <property type="term" value="P:oxaloacetate metabolic process"/>
    <property type="evidence" value="ECO:0007669"/>
    <property type="project" value="TreeGrafter"/>
</dbReference>
<evidence type="ECO:0000256" key="1">
    <source>
        <dbReference type="ARBA" id="ARBA00010613"/>
    </source>
</evidence>
<dbReference type="Gene3D" id="3.60.110.10">
    <property type="entry name" value="Carbon-nitrogen hydrolase"/>
    <property type="match status" value="1"/>
</dbReference>
<organism evidence="4 5">
    <name type="scientific">Syntrophomonas zehnderi OL-4</name>
    <dbReference type="NCBI Taxonomy" id="690567"/>
    <lineage>
        <taxon>Bacteria</taxon>
        <taxon>Bacillati</taxon>
        <taxon>Bacillota</taxon>
        <taxon>Clostridia</taxon>
        <taxon>Eubacteriales</taxon>
        <taxon>Syntrophomonadaceae</taxon>
        <taxon>Syntrophomonas</taxon>
    </lineage>
</organism>
<dbReference type="PROSITE" id="PS01227">
    <property type="entry name" value="UPF0012"/>
    <property type="match status" value="1"/>
</dbReference>
<dbReference type="InterPro" id="IPR045254">
    <property type="entry name" value="Nit1/2_C-N_Hydrolase"/>
</dbReference>
<dbReference type="InterPro" id="IPR036526">
    <property type="entry name" value="C-N_Hydrolase_sf"/>
</dbReference>
<dbReference type="GO" id="GO:0006541">
    <property type="term" value="P:glutamine metabolic process"/>
    <property type="evidence" value="ECO:0007669"/>
    <property type="project" value="TreeGrafter"/>
</dbReference>
<sequence>MNKVVKAAICQMQVVAEKAANLAKAGQMIHAASKQAQLVILPEIFNAPYQTDRLAQNAEPIPGPTTEFLAAQARENQVLLIGGSIAEINADGIIYNTCCVFDETGKLIGRHRKLHLFDINIPSKIVFKESDVFSAGDRLDIISHNGINFAVLICYDIRFPELARKAALAGAQMLVVPAAFNMTTGSAHWELLMRTRAIDNQLFVIAASPARNPQSSYQVWGHSIAVDPWGRIISQGTTEEDIIYADLDLSLLDKVRRELPVLKNRRPELY</sequence>